<gene>
    <name evidence="2" type="ORF">GLOIN_2v1485153</name>
</gene>
<feature type="region of interest" description="Disordered" evidence="1">
    <location>
        <begin position="63"/>
        <end position="84"/>
    </location>
</feature>
<dbReference type="Proteomes" id="UP000018888">
    <property type="component" value="Unassembled WGS sequence"/>
</dbReference>
<sequence length="892" mass="104437">MSTDSTCSFNSTDCKGAIKQITNNTKIPITNKEIILVGMKLCQTHYNKFIINEAHNLKHNETCSHPKHDEYKSQSKNTNKRSKNLNLEKVPKRLMLILNLDETAKICSLCRKRTDKDPDYNILEEYNAPISKKENDNNILNIGNHAYSFRKDVLYSGDELKQFESDYQEIITQLTISNEISLSDKIKKMSNILYKNQRVLKQKTIYDPDEFKIMLEEADTDLIGFFDELYKGTNPNTKSVKTNNNNKKKLVSLCYFLASINNKYINGIKADIGSYLETSGASASSIDTLANIGLSVSRRTVNRQKTYISEDHQYTVNDYCLQNIENMFILNIDDYHNIHRRNQPTLLKTHDINHFVTILLNSNSNIPKIPYYSLNRIPIHNPKGVDFKLIIDYIDVSFMSKLGKSYYQQNEMWKQYLSDDSYENKLEFLTVHNYDGRVQNQQELRSMKNIFEKIEQEDYLNNFVIPTICDWPGQVNLRRAITLRLNKKENSGISPQILSIIPMIGPLHISLNSRETLFQQYHFFFEMIYHDLFGANKILAQKPKPRLINLILNLTFYGWKNIRNLIINRFGNIKDVEYLMMIDLLDNSLPLTLDIYTKLFRCGFFEGYLESFIKIWILFQRLHRHNYNKAPLIFLSDVFYWTLNDHPILDVLKNNLPIFNDYFVENFHSSLRYQTAESNIDKQIIQKAKTIDIERNDDGFKNTFINTRNTNISKVKLISLEKKVSLFLLSLFDIIYHNIGKSSNNNNNNMFELPSFNNRNVNVKLFPLAWSTSNIPDNDKICDAENCLSSNSSNIILICGHSYHKECLSLLDEKCKYCFNYLSESIKTNITSLNKRLFKPLKDNEISEFTEDKGLDEDYDDENIDSLLEQEEYNINNQYEIQYNIWLNYNNM</sequence>
<proteinExistence type="predicted"/>
<keyword evidence="3" id="KW-1185">Reference proteome</keyword>
<dbReference type="VEuPathDB" id="FungiDB:RhiirFUN_022502"/>
<evidence type="ECO:0000256" key="1">
    <source>
        <dbReference type="SAM" id="MobiDB-lite"/>
    </source>
</evidence>
<protein>
    <recommendedName>
        <fullName evidence="4">RING-type domain-containing protein</fullName>
    </recommendedName>
</protein>
<feature type="compositionally biased region" description="Basic and acidic residues" evidence="1">
    <location>
        <begin position="63"/>
        <end position="73"/>
    </location>
</feature>
<accession>A0A2P4PBL9</accession>
<name>A0A2P4PBL9_RHIID</name>
<dbReference type="AlphaFoldDB" id="A0A2P4PBL9"/>
<dbReference type="EMBL" id="AUPC02000288">
    <property type="protein sequence ID" value="POG62781.1"/>
    <property type="molecule type" value="Genomic_DNA"/>
</dbReference>
<evidence type="ECO:0000313" key="2">
    <source>
        <dbReference type="EMBL" id="POG62781.1"/>
    </source>
</evidence>
<evidence type="ECO:0000313" key="3">
    <source>
        <dbReference type="Proteomes" id="UP000018888"/>
    </source>
</evidence>
<evidence type="ECO:0008006" key="4">
    <source>
        <dbReference type="Google" id="ProtNLM"/>
    </source>
</evidence>
<reference evidence="2 3" key="1">
    <citation type="journal article" date="2013" name="Proc. Natl. Acad. Sci. U.S.A.">
        <title>Genome of an arbuscular mycorrhizal fungus provides insight into the oldest plant symbiosis.</title>
        <authorList>
            <person name="Tisserant E."/>
            <person name="Malbreil M."/>
            <person name="Kuo A."/>
            <person name="Kohler A."/>
            <person name="Symeonidi A."/>
            <person name="Balestrini R."/>
            <person name="Charron P."/>
            <person name="Duensing N."/>
            <person name="Frei Dit Frey N."/>
            <person name="Gianinazzi-Pearson V."/>
            <person name="Gilbert L.B."/>
            <person name="Handa Y."/>
            <person name="Herr J.R."/>
            <person name="Hijri M."/>
            <person name="Koul R."/>
            <person name="Kawaguchi M."/>
            <person name="Krajinski F."/>
            <person name="Lammers P.J."/>
            <person name="Masclaux F.G."/>
            <person name="Murat C."/>
            <person name="Morin E."/>
            <person name="Ndikumana S."/>
            <person name="Pagni M."/>
            <person name="Petitpierre D."/>
            <person name="Requena N."/>
            <person name="Rosikiewicz P."/>
            <person name="Riley R."/>
            <person name="Saito K."/>
            <person name="San Clemente H."/>
            <person name="Shapiro H."/>
            <person name="van Tuinen D."/>
            <person name="Becard G."/>
            <person name="Bonfante P."/>
            <person name="Paszkowski U."/>
            <person name="Shachar-Hill Y.Y."/>
            <person name="Tuskan G.A."/>
            <person name="Young P.W."/>
            <person name="Sanders I.R."/>
            <person name="Henrissat B."/>
            <person name="Rensing S.A."/>
            <person name="Grigoriev I.V."/>
            <person name="Corradi N."/>
            <person name="Roux C."/>
            <person name="Martin F."/>
        </authorList>
    </citation>
    <scope>NUCLEOTIDE SEQUENCE [LARGE SCALE GENOMIC DNA]</scope>
    <source>
        <strain evidence="2 3">DAOM 197198</strain>
    </source>
</reference>
<comment type="caution">
    <text evidence="2">The sequence shown here is derived from an EMBL/GenBank/DDBJ whole genome shotgun (WGS) entry which is preliminary data.</text>
</comment>
<reference evidence="2 3" key="2">
    <citation type="journal article" date="2018" name="New Phytol.">
        <title>High intraspecific genome diversity in the model arbuscular mycorrhizal symbiont Rhizophagus irregularis.</title>
        <authorList>
            <person name="Chen E.C.H."/>
            <person name="Morin E."/>
            <person name="Beaudet D."/>
            <person name="Noel J."/>
            <person name="Yildirir G."/>
            <person name="Ndikumana S."/>
            <person name="Charron P."/>
            <person name="St-Onge C."/>
            <person name="Giorgi J."/>
            <person name="Kruger M."/>
            <person name="Marton T."/>
            <person name="Ropars J."/>
            <person name="Grigoriev I.V."/>
            <person name="Hainaut M."/>
            <person name="Henrissat B."/>
            <person name="Roux C."/>
            <person name="Martin F."/>
            <person name="Corradi N."/>
        </authorList>
    </citation>
    <scope>NUCLEOTIDE SEQUENCE [LARGE SCALE GENOMIC DNA]</scope>
    <source>
        <strain evidence="2 3">DAOM 197198</strain>
    </source>
</reference>
<organism evidence="2 3">
    <name type="scientific">Rhizophagus irregularis (strain DAOM 181602 / DAOM 197198 / MUCL 43194)</name>
    <name type="common">Arbuscular mycorrhizal fungus</name>
    <name type="synonym">Glomus intraradices</name>
    <dbReference type="NCBI Taxonomy" id="747089"/>
    <lineage>
        <taxon>Eukaryota</taxon>
        <taxon>Fungi</taxon>
        <taxon>Fungi incertae sedis</taxon>
        <taxon>Mucoromycota</taxon>
        <taxon>Glomeromycotina</taxon>
        <taxon>Glomeromycetes</taxon>
        <taxon>Glomerales</taxon>
        <taxon>Glomeraceae</taxon>
        <taxon>Rhizophagus</taxon>
    </lineage>
</organism>